<dbReference type="Proteomes" id="UP000199632">
    <property type="component" value="Unassembled WGS sequence"/>
</dbReference>
<accession>A0A1H3TPQ0</accession>
<organism evidence="2 3">
    <name type="scientific">Asanoa ishikariensis</name>
    <dbReference type="NCBI Taxonomy" id="137265"/>
    <lineage>
        <taxon>Bacteria</taxon>
        <taxon>Bacillati</taxon>
        <taxon>Actinomycetota</taxon>
        <taxon>Actinomycetes</taxon>
        <taxon>Micromonosporales</taxon>
        <taxon>Micromonosporaceae</taxon>
        <taxon>Asanoa</taxon>
    </lineage>
</organism>
<gene>
    <name evidence="2" type="ORF">SAMN05421684_6168</name>
</gene>
<evidence type="ECO:0000313" key="3">
    <source>
        <dbReference type="Proteomes" id="UP000199632"/>
    </source>
</evidence>
<feature type="transmembrane region" description="Helical" evidence="1">
    <location>
        <begin position="9"/>
        <end position="28"/>
    </location>
</feature>
<name>A0A1H3TPQ0_9ACTN</name>
<keyword evidence="1" id="KW-0472">Membrane</keyword>
<keyword evidence="1" id="KW-1133">Transmembrane helix</keyword>
<keyword evidence="1" id="KW-0812">Transmembrane</keyword>
<sequence>MNRTGKEALWLVAGHAAVVVFCCGATYAMPDHPPEGAQIFSEADGARLLFGALGVPALFLSLLVCLIALSISAARRGQPPEREFRDWSKFRD</sequence>
<dbReference type="EMBL" id="FNQB01000003">
    <property type="protein sequence ID" value="SDZ52194.1"/>
    <property type="molecule type" value="Genomic_DNA"/>
</dbReference>
<reference evidence="3" key="1">
    <citation type="submission" date="2016-10" db="EMBL/GenBank/DDBJ databases">
        <authorList>
            <person name="Varghese N."/>
            <person name="Submissions S."/>
        </authorList>
    </citation>
    <scope>NUCLEOTIDE SEQUENCE [LARGE SCALE GENOMIC DNA]</scope>
    <source>
        <strain evidence="3">DSM 44718</strain>
    </source>
</reference>
<proteinExistence type="predicted"/>
<keyword evidence="3" id="KW-1185">Reference proteome</keyword>
<dbReference type="RefSeq" id="WP_090800075.1">
    <property type="nucleotide sequence ID" value="NZ_BOND01000001.1"/>
</dbReference>
<evidence type="ECO:0000313" key="2">
    <source>
        <dbReference type="EMBL" id="SDZ52194.1"/>
    </source>
</evidence>
<dbReference type="AlphaFoldDB" id="A0A1H3TPQ0"/>
<evidence type="ECO:0000256" key="1">
    <source>
        <dbReference type="SAM" id="Phobius"/>
    </source>
</evidence>
<feature type="transmembrane region" description="Helical" evidence="1">
    <location>
        <begin position="48"/>
        <end position="69"/>
    </location>
</feature>
<protein>
    <submittedName>
        <fullName evidence="2">Uncharacterized protein</fullName>
    </submittedName>
</protein>